<proteinExistence type="predicted"/>
<dbReference type="SUPFAM" id="SSF54909">
    <property type="entry name" value="Dimeric alpha+beta barrel"/>
    <property type="match status" value="1"/>
</dbReference>
<accession>R8BY13</accession>
<dbReference type="KEGG" id="tmn:UCRPA7_228"/>
<gene>
    <name evidence="2" type="ORF">UCRPA7_228</name>
</gene>
<dbReference type="RefSeq" id="XP_007911019.1">
    <property type="nucleotide sequence ID" value="XM_007912828.1"/>
</dbReference>
<dbReference type="EMBL" id="KB932791">
    <property type="protein sequence ID" value="EOO04243.1"/>
    <property type="molecule type" value="Genomic_DNA"/>
</dbReference>
<dbReference type="eggNOG" id="ENOG502T6EI">
    <property type="taxonomic scope" value="Eukaryota"/>
</dbReference>
<organism evidence="2 3">
    <name type="scientific">Phaeoacremonium minimum (strain UCR-PA7)</name>
    <name type="common">Esca disease fungus</name>
    <name type="synonym">Togninia minima</name>
    <dbReference type="NCBI Taxonomy" id="1286976"/>
    <lineage>
        <taxon>Eukaryota</taxon>
        <taxon>Fungi</taxon>
        <taxon>Dikarya</taxon>
        <taxon>Ascomycota</taxon>
        <taxon>Pezizomycotina</taxon>
        <taxon>Sordariomycetes</taxon>
        <taxon>Sordariomycetidae</taxon>
        <taxon>Togniniales</taxon>
        <taxon>Togniniaceae</taxon>
        <taxon>Phaeoacremonium</taxon>
    </lineage>
</organism>
<reference evidence="3" key="1">
    <citation type="journal article" date="2013" name="Genome Announc.">
        <title>Draft genome sequence of the ascomycete Phaeoacremonium aleophilum strain UCR-PA7, a causal agent of the esca disease complex in grapevines.</title>
        <authorList>
            <person name="Blanco-Ulate B."/>
            <person name="Rolshausen P."/>
            <person name="Cantu D."/>
        </authorList>
    </citation>
    <scope>NUCLEOTIDE SEQUENCE [LARGE SCALE GENOMIC DNA]</scope>
    <source>
        <strain evidence="3">UCR-PA7</strain>
    </source>
</reference>
<dbReference type="Pfam" id="PF07876">
    <property type="entry name" value="Dabb"/>
    <property type="match status" value="1"/>
</dbReference>
<dbReference type="Gene3D" id="3.30.70.100">
    <property type="match status" value="1"/>
</dbReference>
<dbReference type="InterPro" id="IPR013097">
    <property type="entry name" value="Dabb"/>
</dbReference>
<keyword evidence="3" id="KW-1185">Reference proteome</keyword>
<dbReference type="HOGENOM" id="CLU_080664_2_1_1"/>
<sequence>MLKMGIIRTLLFQIKPDADSQAVEELLVKFRALKDACVRLDTGKPYLRSVQGGPDNSPDGLQGGFTHAFVLEIENSEDRDYFVFEDAVHLKFVAESKEVVARVHIVDFDTHTF</sequence>
<dbReference type="OrthoDB" id="1601230at2759"/>
<protein>
    <submittedName>
        <fullName evidence="2">Putative stress responsive a b barrel domain-containing protein</fullName>
    </submittedName>
</protein>
<dbReference type="GeneID" id="19322511"/>
<dbReference type="Proteomes" id="UP000014074">
    <property type="component" value="Unassembled WGS sequence"/>
</dbReference>
<evidence type="ECO:0000313" key="2">
    <source>
        <dbReference type="EMBL" id="EOO04243.1"/>
    </source>
</evidence>
<dbReference type="PROSITE" id="PS51502">
    <property type="entry name" value="S_R_A_B_BARREL"/>
    <property type="match status" value="1"/>
</dbReference>
<evidence type="ECO:0000313" key="3">
    <source>
        <dbReference type="Proteomes" id="UP000014074"/>
    </source>
</evidence>
<evidence type="ECO:0000259" key="1">
    <source>
        <dbReference type="PROSITE" id="PS51502"/>
    </source>
</evidence>
<dbReference type="SMART" id="SM00886">
    <property type="entry name" value="Dabb"/>
    <property type="match status" value="1"/>
</dbReference>
<dbReference type="AlphaFoldDB" id="R8BY13"/>
<dbReference type="InterPro" id="IPR011008">
    <property type="entry name" value="Dimeric_a/b-barrel"/>
</dbReference>
<name>R8BY13_PHAM7</name>
<feature type="domain" description="Stress-response A/B barrel" evidence="1">
    <location>
        <begin position="6"/>
        <end position="108"/>
    </location>
</feature>